<dbReference type="RefSeq" id="WP_176771015.1">
    <property type="nucleotide sequence ID" value="NZ_FOIQ01000001.1"/>
</dbReference>
<gene>
    <name evidence="2" type="ORF">SAMN04487850_0583</name>
</gene>
<organism evidence="2 3">
    <name type="scientific">Prevotella aff. ruminicola Tc2-24</name>
    <dbReference type="NCBI Taxonomy" id="81582"/>
    <lineage>
        <taxon>Bacteria</taxon>
        <taxon>Pseudomonadati</taxon>
        <taxon>Bacteroidota</taxon>
        <taxon>Bacteroidia</taxon>
        <taxon>Bacteroidales</taxon>
        <taxon>Prevotellaceae</taxon>
        <taxon>Prevotella</taxon>
    </lineage>
</organism>
<accession>A0A1I0MDX8</accession>
<protein>
    <submittedName>
        <fullName evidence="2">Uncharacterized protein</fullName>
    </submittedName>
</protein>
<feature type="transmembrane region" description="Helical" evidence="1">
    <location>
        <begin position="9"/>
        <end position="26"/>
    </location>
</feature>
<evidence type="ECO:0000256" key="1">
    <source>
        <dbReference type="SAM" id="Phobius"/>
    </source>
</evidence>
<evidence type="ECO:0000313" key="2">
    <source>
        <dbReference type="EMBL" id="SEV86583.1"/>
    </source>
</evidence>
<dbReference type="EMBL" id="FOIQ01000001">
    <property type="protein sequence ID" value="SEV86583.1"/>
    <property type="molecule type" value="Genomic_DNA"/>
</dbReference>
<keyword evidence="1" id="KW-1133">Transmembrane helix</keyword>
<evidence type="ECO:0000313" key="3">
    <source>
        <dbReference type="Proteomes" id="UP000199373"/>
    </source>
</evidence>
<keyword evidence="3" id="KW-1185">Reference proteome</keyword>
<dbReference type="AlphaFoldDB" id="A0A1I0MDX8"/>
<proteinExistence type="predicted"/>
<dbReference type="Proteomes" id="UP000199373">
    <property type="component" value="Unassembled WGS sequence"/>
</dbReference>
<feature type="transmembrane region" description="Helical" evidence="1">
    <location>
        <begin position="32"/>
        <end position="49"/>
    </location>
</feature>
<keyword evidence="1" id="KW-0812">Transmembrane</keyword>
<reference evidence="2 3" key="1">
    <citation type="submission" date="2016-10" db="EMBL/GenBank/DDBJ databases">
        <authorList>
            <person name="de Groot N.N."/>
        </authorList>
    </citation>
    <scope>NUCLEOTIDE SEQUENCE [LARGE SCALE GENOMIC DNA]</scope>
    <source>
        <strain evidence="2 3">TC2-24</strain>
    </source>
</reference>
<keyword evidence="1" id="KW-0472">Membrane</keyword>
<sequence length="57" mass="6719">MNKKQIRNWLNIIFMVMAVIGVIMFLSKNEMTHMRGLYIILLAMCVKITESAMRMIK</sequence>
<name>A0A1I0MDX8_9BACT</name>